<dbReference type="Pfam" id="PF08700">
    <property type="entry name" value="VPS51_Exo84_N"/>
    <property type="match status" value="1"/>
</dbReference>
<dbReference type="AlphaFoldDB" id="A0AAN8VA78"/>
<comment type="similarity">
    <text evidence="1">Belongs to the EXO84 family.</text>
</comment>
<dbReference type="InterPro" id="IPR042560">
    <property type="entry name" value="Exo84_C_2"/>
</dbReference>
<dbReference type="PANTHER" id="PTHR21426:SF15">
    <property type="entry name" value="EXOCYST COMPLEX COMPONENT EXO84A"/>
    <property type="match status" value="1"/>
</dbReference>
<dbReference type="FunFam" id="1.20.58.1220:FF:000001">
    <property type="entry name" value="Exocyst complex component EXO84B"/>
    <property type="match status" value="1"/>
</dbReference>
<dbReference type="Proteomes" id="UP001370490">
    <property type="component" value="Unassembled WGS sequence"/>
</dbReference>
<gene>
    <name evidence="6" type="ORF">RJ641_002956</name>
</gene>
<evidence type="ECO:0000256" key="1">
    <source>
        <dbReference type="ARBA" id="ARBA00007210"/>
    </source>
</evidence>
<dbReference type="SUPFAM" id="SSF74788">
    <property type="entry name" value="Cullin repeat-like"/>
    <property type="match status" value="1"/>
</dbReference>
<keyword evidence="7" id="KW-1185">Reference proteome</keyword>
<dbReference type="InterPro" id="IPR016159">
    <property type="entry name" value="Cullin_repeat-like_dom_sf"/>
</dbReference>
<dbReference type="Pfam" id="PF16528">
    <property type="entry name" value="Exo84_C"/>
    <property type="match status" value="1"/>
</dbReference>
<dbReference type="GO" id="GO:0006887">
    <property type="term" value="P:exocytosis"/>
    <property type="evidence" value="ECO:0007669"/>
    <property type="project" value="UniProtKB-KW"/>
</dbReference>
<dbReference type="InterPro" id="IPR042561">
    <property type="entry name" value="Exo84_C_1"/>
</dbReference>
<dbReference type="InterPro" id="IPR032403">
    <property type="entry name" value="Exo84_C"/>
</dbReference>
<dbReference type="GO" id="GO:0000145">
    <property type="term" value="C:exocyst"/>
    <property type="evidence" value="ECO:0007669"/>
    <property type="project" value="InterPro"/>
</dbReference>
<keyword evidence="3" id="KW-0268">Exocytosis</keyword>
<evidence type="ECO:0000313" key="7">
    <source>
        <dbReference type="Proteomes" id="UP001370490"/>
    </source>
</evidence>
<evidence type="ECO:0000259" key="5">
    <source>
        <dbReference type="Pfam" id="PF16528"/>
    </source>
</evidence>
<evidence type="ECO:0000313" key="6">
    <source>
        <dbReference type="EMBL" id="KAK6931163.1"/>
    </source>
</evidence>
<accession>A0AAN8VA78</accession>
<feature type="region of interest" description="Disordered" evidence="4">
    <location>
        <begin position="1"/>
        <end position="21"/>
    </location>
</feature>
<organism evidence="6 7">
    <name type="scientific">Dillenia turbinata</name>
    <dbReference type="NCBI Taxonomy" id="194707"/>
    <lineage>
        <taxon>Eukaryota</taxon>
        <taxon>Viridiplantae</taxon>
        <taxon>Streptophyta</taxon>
        <taxon>Embryophyta</taxon>
        <taxon>Tracheophyta</taxon>
        <taxon>Spermatophyta</taxon>
        <taxon>Magnoliopsida</taxon>
        <taxon>eudicotyledons</taxon>
        <taxon>Gunneridae</taxon>
        <taxon>Pentapetalae</taxon>
        <taxon>Dilleniales</taxon>
        <taxon>Dilleniaceae</taxon>
        <taxon>Dillenia</taxon>
    </lineage>
</organism>
<dbReference type="GO" id="GO:0006893">
    <property type="term" value="P:Golgi to plasma membrane transport"/>
    <property type="evidence" value="ECO:0007669"/>
    <property type="project" value="TreeGrafter"/>
</dbReference>
<dbReference type="Gene3D" id="1.20.58.1220">
    <property type="entry name" value="Exo84p, C-terminal helical domain"/>
    <property type="match status" value="1"/>
</dbReference>
<keyword evidence="2" id="KW-0813">Transport</keyword>
<dbReference type="EMBL" id="JBAMMX010000011">
    <property type="protein sequence ID" value="KAK6931163.1"/>
    <property type="molecule type" value="Genomic_DNA"/>
</dbReference>
<evidence type="ECO:0000256" key="3">
    <source>
        <dbReference type="ARBA" id="ARBA00022483"/>
    </source>
</evidence>
<proteinExistence type="inferred from homology"/>
<dbReference type="Gene3D" id="1.20.58.1210">
    <property type="entry name" value="Exo84p, N-terminal helical domain"/>
    <property type="match status" value="1"/>
</dbReference>
<sequence length="764" mass="84297">MEAKAVSTQSRPTHHYSSSSLGDSIEFDGGLTLSDRLKAFKSTNFDPDAYVTSKCQAMSEKEIRHLFSYLENLKKASAEEMRISVYSNYAAFIRTSKEISDLEGELLSMRNLLSTQAALVGGLAEGVHVPSLTAGADESEDQETSDPEIREPSKMEKWLAEFLDSLEVLMAEKRVNEAMKALNDGENKAEVAKYKQTLSPAAILSLQTAITEQRQKLADWLAESAYQPSINPVELRVATIALKKLGDSHRAHTLLLNSHTQRLNRNMQSLRPSATSLRGASTASLSQLFFSAVAQAANDSLAVFGEEHSYASELVTWAVKQTENFGSLVKKHVLASSAAAGGIRAAVECIQLCLGHCSLLEARGLSLSPVLLRIFRPSMEQALSANLKRIEQTSAALAAVDDWSLAFHPVGLRFSRSTTSLGIVNASQPKLSSSAHRFNSMVQEIFEDVGPLESLQMGGPTLEGLLEVFNSYINLLKNALPGSMENEENLQGSMIKIVSMAVTESQQVALLANASLLAEDLLPRAAMKLTPLVQGGKFDEPPSRRASERQSRCPVQRDWKKRLQRSVDQLRDSFCRQHALELIFTENAEVRLTPLIYTSMDGSTQEPEWFPSPIFQELFGKLTRMATIAADMFVGRERFATVLLMRLIETVIIWLSDDQGFWEEIESGPAPLGPLGLQQFYLDMEFVLLFASQGRYLSRHLHQVIKNIIARAIEAVAATGIDPYSVLPEDEWFADVAQIAIKMLLGKANFDNVEQEVSTPTAAY</sequence>
<dbReference type="InterPro" id="IPR033961">
    <property type="entry name" value="Exo84"/>
</dbReference>
<evidence type="ECO:0000256" key="2">
    <source>
        <dbReference type="ARBA" id="ARBA00022448"/>
    </source>
</evidence>
<dbReference type="PANTHER" id="PTHR21426">
    <property type="entry name" value="EXOCYST COMPLEX COMPONENT 8"/>
    <property type="match status" value="1"/>
</dbReference>
<evidence type="ECO:0000256" key="4">
    <source>
        <dbReference type="SAM" id="MobiDB-lite"/>
    </source>
</evidence>
<reference evidence="6 7" key="1">
    <citation type="submission" date="2023-12" db="EMBL/GenBank/DDBJ databases">
        <title>A high-quality genome assembly for Dillenia turbinata (Dilleniales).</title>
        <authorList>
            <person name="Chanderbali A."/>
        </authorList>
    </citation>
    <scope>NUCLEOTIDE SEQUENCE [LARGE SCALE GENOMIC DNA]</scope>
    <source>
        <strain evidence="6">LSX21</strain>
        <tissue evidence="6">Leaf</tissue>
    </source>
</reference>
<name>A0AAN8VA78_9MAGN</name>
<feature type="domain" description="Exocyst component Exo84 C-terminal" evidence="5">
    <location>
        <begin position="157"/>
        <end position="367"/>
    </location>
</feature>
<comment type="caution">
    <text evidence="6">The sequence shown here is derived from an EMBL/GenBank/DDBJ whole genome shotgun (WGS) entry which is preliminary data.</text>
</comment>
<protein>
    <submittedName>
        <fullName evidence="6">Exocyst component Exo84, C-terminal</fullName>
    </submittedName>
</protein>
<dbReference type="GO" id="GO:0008104">
    <property type="term" value="P:intracellular protein localization"/>
    <property type="evidence" value="ECO:0007669"/>
    <property type="project" value="TreeGrafter"/>
</dbReference>